<organism evidence="2 3">
    <name type="scientific">Cordylochernes scorpioides</name>
    <dbReference type="NCBI Taxonomy" id="51811"/>
    <lineage>
        <taxon>Eukaryota</taxon>
        <taxon>Metazoa</taxon>
        <taxon>Ecdysozoa</taxon>
        <taxon>Arthropoda</taxon>
        <taxon>Chelicerata</taxon>
        <taxon>Arachnida</taxon>
        <taxon>Pseudoscorpiones</taxon>
        <taxon>Cheliferoidea</taxon>
        <taxon>Chernetidae</taxon>
        <taxon>Cordylochernes</taxon>
    </lineage>
</organism>
<evidence type="ECO:0000256" key="1">
    <source>
        <dbReference type="SAM" id="Phobius"/>
    </source>
</evidence>
<protein>
    <submittedName>
        <fullName evidence="2">Uncharacterized protein</fullName>
    </submittedName>
</protein>
<evidence type="ECO:0000313" key="2">
    <source>
        <dbReference type="EMBL" id="UYV76809.1"/>
    </source>
</evidence>
<evidence type="ECO:0000313" key="3">
    <source>
        <dbReference type="Proteomes" id="UP001235939"/>
    </source>
</evidence>
<keyword evidence="3" id="KW-1185">Reference proteome</keyword>
<dbReference type="EMBL" id="CP092876">
    <property type="protein sequence ID" value="UYV76809.1"/>
    <property type="molecule type" value="Genomic_DNA"/>
</dbReference>
<keyword evidence="1" id="KW-0812">Transmembrane</keyword>
<name>A0ABY6L7H4_9ARAC</name>
<keyword evidence="1" id="KW-1133">Transmembrane helix</keyword>
<accession>A0ABY6L7H4</accession>
<keyword evidence="1" id="KW-0472">Membrane</keyword>
<feature type="transmembrane region" description="Helical" evidence="1">
    <location>
        <begin position="16"/>
        <end position="33"/>
    </location>
</feature>
<sequence length="135" mass="15687">MYSSCYLTLTQKYSSVYLIRVISILLIIGGVEFNPGPPTKSKQLCRLYKLLRQRKLLKMISNLLSLGARLETRLQNIEQKFEERDQRLTPQKNDSRIKSLEDHGNMLDRKIRENNLIFYGIKGPEAENSDKLNAN</sequence>
<gene>
    <name evidence="2" type="ORF">LAZ67_14002079</name>
</gene>
<reference evidence="2 3" key="1">
    <citation type="submission" date="2022-01" db="EMBL/GenBank/DDBJ databases">
        <title>A chromosomal length assembly of Cordylochernes scorpioides.</title>
        <authorList>
            <person name="Zeh D."/>
            <person name="Zeh J."/>
        </authorList>
    </citation>
    <scope>NUCLEOTIDE SEQUENCE [LARGE SCALE GENOMIC DNA]</scope>
    <source>
        <strain evidence="2">IN4F17</strain>
        <tissue evidence="2">Whole Body</tissue>
    </source>
</reference>
<proteinExistence type="predicted"/>
<dbReference type="Proteomes" id="UP001235939">
    <property type="component" value="Chromosome 14"/>
</dbReference>